<dbReference type="Proteomes" id="UP000241507">
    <property type="component" value="Chromosome"/>
</dbReference>
<dbReference type="KEGG" id="grs:C7S20_10055"/>
<dbReference type="AlphaFoldDB" id="A0A2R3Z5N8"/>
<name>A0A2R3Z5N8_9FLAO</name>
<feature type="signal peptide" evidence="1">
    <location>
        <begin position="1"/>
        <end position="19"/>
    </location>
</feature>
<organism evidence="2 3">
    <name type="scientific">Christiangramia fulva</name>
    <dbReference type="NCBI Taxonomy" id="2126553"/>
    <lineage>
        <taxon>Bacteria</taxon>
        <taxon>Pseudomonadati</taxon>
        <taxon>Bacteroidota</taxon>
        <taxon>Flavobacteriia</taxon>
        <taxon>Flavobacteriales</taxon>
        <taxon>Flavobacteriaceae</taxon>
        <taxon>Christiangramia</taxon>
    </lineage>
</organism>
<feature type="chain" id="PRO_5015362862" evidence="1">
    <location>
        <begin position="20"/>
        <end position="169"/>
    </location>
</feature>
<proteinExistence type="predicted"/>
<dbReference type="SUPFAM" id="SSF160574">
    <property type="entry name" value="BT0923-like"/>
    <property type="match status" value="1"/>
</dbReference>
<dbReference type="OrthoDB" id="668160at2"/>
<accession>A0A2R3Z5N8</accession>
<evidence type="ECO:0000313" key="2">
    <source>
        <dbReference type="EMBL" id="AVR45580.1"/>
    </source>
</evidence>
<dbReference type="GO" id="GO:0016779">
    <property type="term" value="F:nucleotidyltransferase activity"/>
    <property type="evidence" value="ECO:0007669"/>
    <property type="project" value="UniProtKB-KW"/>
</dbReference>
<keyword evidence="1" id="KW-0732">Signal</keyword>
<gene>
    <name evidence="2" type="ORF">C7S20_10055</name>
</gene>
<protein>
    <submittedName>
        <fullName evidence="2">Nicotinate-nucleotide adenylyltransferase</fullName>
    </submittedName>
</protein>
<sequence>MKKMLLGLLFIGLANPMFSQITKPEQLSEVTVYATNYKYLTNVNSKEVASIPVKTLEQMVANYDLKSSDFYQDEYDKYIISFYIPEGKVLAAYDKDGKLLRTAEKYKDVNLPKGIKDAVALRFPGWTITKDIYLVSFYDKGGINKKYKLKLENGDKIVRVKMNEYGDYL</sequence>
<keyword evidence="3" id="KW-1185">Reference proteome</keyword>
<dbReference type="Gene3D" id="3.10.450.360">
    <property type="match status" value="1"/>
</dbReference>
<evidence type="ECO:0000313" key="3">
    <source>
        <dbReference type="Proteomes" id="UP000241507"/>
    </source>
</evidence>
<dbReference type="RefSeq" id="WP_107012357.1">
    <property type="nucleotide sequence ID" value="NZ_CP028136.1"/>
</dbReference>
<evidence type="ECO:0000256" key="1">
    <source>
        <dbReference type="SAM" id="SignalP"/>
    </source>
</evidence>
<reference evidence="3" key="1">
    <citation type="submission" date="2018-03" db="EMBL/GenBank/DDBJ databases">
        <title>Gramella fulva sp. nov., isolated from a dry surface of tidal flat.</title>
        <authorList>
            <person name="Hwang S.H."/>
            <person name="Hwang W.M."/>
            <person name="Kang K."/>
            <person name="Ahn T.-Y."/>
        </authorList>
    </citation>
    <scope>NUCLEOTIDE SEQUENCE [LARGE SCALE GENOMIC DNA]</scope>
    <source>
        <strain evidence="3">SH35</strain>
    </source>
</reference>
<dbReference type="EMBL" id="CP028136">
    <property type="protein sequence ID" value="AVR45580.1"/>
    <property type="molecule type" value="Genomic_DNA"/>
</dbReference>
<keyword evidence="2" id="KW-0548">Nucleotidyltransferase</keyword>
<keyword evidence="2" id="KW-0808">Transferase</keyword>